<organism evidence="1">
    <name type="scientific">marine sediment metagenome</name>
    <dbReference type="NCBI Taxonomy" id="412755"/>
    <lineage>
        <taxon>unclassified sequences</taxon>
        <taxon>metagenomes</taxon>
        <taxon>ecological metagenomes</taxon>
    </lineage>
</organism>
<dbReference type="InterPro" id="IPR038418">
    <property type="entry name" value="6-PTP_synth/QueD_sf"/>
</dbReference>
<reference evidence="1" key="1">
    <citation type="journal article" date="2014" name="Front. Microbiol.">
        <title>High frequency of phylogenetically diverse reductive dehalogenase-homologous genes in deep subseafloor sedimentary metagenomes.</title>
        <authorList>
            <person name="Kawai M."/>
            <person name="Futagami T."/>
            <person name="Toyoda A."/>
            <person name="Takaki Y."/>
            <person name="Nishi S."/>
            <person name="Hori S."/>
            <person name="Arai W."/>
            <person name="Tsubouchi T."/>
            <person name="Morono Y."/>
            <person name="Uchiyama I."/>
            <person name="Ito T."/>
            <person name="Fujiyama A."/>
            <person name="Inagaki F."/>
            <person name="Takami H."/>
        </authorList>
    </citation>
    <scope>NUCLEOTIDE SEQUENCE</scope>
    <source>
        <strain evidence="1">Expedition CK06-06</strain>
    </source>
</reference>
<dbReference type="SUPFAM" id="SSF55620">
    <property type="entry name" value="Tetrahydrobiopterin biosynthesis enzymes-like"/>
    <property type="match status" value="1"/>
</dbReference>
<protein>
    <recommendedName>
        <fullName evidence="2">6-carboxy-5,6,7,8-tetrahydropterin synthase</fullName>
    </recommendedName>
</protein>
<comment type="caution">
    <text evidence="1">The sequence shown here is derived from an EMBL/GenBank/DDBJ whole genome shotgun (WGS) entry which is preliminary data.</text>
</comment>
<dbReference type="EMBL" id="BARV01006705">
    <property type="protein sequence ID" value="GAI16177.1"/>
    <property type="molecule type" value="Genomic_DNA"/>
</dbReference>
<dbReference type="PANTHER" id="PTHR12589:SF8">
    <property type="entry name" value="6-CARBOXY-5,6,7,8-TETRAHYDROPTERIN SYNTHASE"/>
    <property type="match status" value="1"/>
</dbReference>
<sequence length="123" mass="13802">MYEISVEQHFDAAHFLRGYRGKCEALHGHRFRVVVKIKSAGVNDIGIAYDFAEIKQHLRDILAKFDHTCLNDVPPFDKLNPSSENIASIIYTELQPKLVGAPVSLSCVEVWESPQTGVSYTPD</sequence>
<accession>X1LA26</accession>
<dbReference type="NCBIfam" id="TIGR03367">
    <property type="entry name" value="queuosine_QueD"/>
    <property type="match status" value="1"/>
</dbReference>
<dbReference type="PANTHER" id="PTHR12589">
    <property type="entry name" value="PYRUVOYL TETRAHYDROBIOPTERIN SYNTHASE"/>
    <property type="match status" value="1"/>
</dbReference>
<dbReference type="Gene3D" id="3.30.479.10">
    <property type="entry name" value="6-pyruvoyl tetrahydropterin synthase/QueD"/>
    <property type="match status" value="1"/>
</dbReference>
<dbReference type="PIRSF" id="PIRSF006113">
    <property type="entry name" value="PTP_synth"/>
    <property type="match status" value="1"/>
</dbReference>
<evidence type="ECO:0000313" key="1">
    <source>
        <dbReference type="EMBL" id="GAI16177.1"/>
    </source>
</evidence>
<dbReference type="Pfam" id="PF01242">
    <property type="entry name" value="PTPS"/>
    <property type="match status" value="1"/>
</dbReference>
<dbReference type="InterPro" id="IPR007115">
    <property type="entry name" value="6-PTP_synth/QueD"/>
</dbReference>
<dbReference type="AlphaFoldDB" id="X1LA26"/>
<proteinExistence type="predicted"/>
<name>X1LA26_9ZZZZ</name>
<evidence type="ECO:0008006" key="2">
    <source>
        <dbReference type="Google" id="ProtNLM"/>
    </source>
</evidence>
<gene>
    <name evidence="1" type="ORF">S06H3_13736</name>
</gene>